<dbReference type="RefSeq" id="WP_053432591.1">
    <property type="nucleotide sequence ID" value="NZ_CP040441.1"/>
</dbReference>
<accession>A0A0M0KDB4</accession>
<dbReference type="InterPro" id="IPR014938">
    <property type="entry name" value="YfhH-like"/>
</dbReference>
<dbReference type="InterPro" id="IPR036289">
    <property type="entry name" value="YfhH"/>
</dbReference>
<proteinExistence type="predicted"/>
<dbReference type="EMBL" id="LILD01000014">
    <property type="protein sequence ID" value="KOO36403.1"/>
    <property type="molecule type" value="Genomic_DNA"/>
</dbReference>
<evidence type="ECO:0008006" key="2">
    <source>
        <dbReference type="Google" id="ProtNLM"/>
    </source>
</evidence>
<dbReference type="AlphaFoldDB" id="A0A0M0KDB4"/>
<protein>
    <recommendedName>
        <fullName evidence="2">Transcriptional regulator</fullName>
    </recommendedName>
</protein>
<dbReference type="Gene3D" id="1.10.287.880">
    <property type="entry name" value="Hypothetical protein YfhH domain"/>
    <property type="match status" value="1"/>
</dbReference>
<sequence>MEEKRYSEMTEFELQTEISSLNDKAKKAEQLGQMNEFAVYERKMLMAKAYLLDPNDFKPGATYKLGNDEETFHISYLNGRFAWGYRNEEAKLEAVPISLLGEQLSREG</sequence>
<dbReference type="SUPFAM" id="SSF101697">
    <property type="entry name" value="Hypothetical protein YfhH"/>
    <property type="match status" value="1"/>
</dbReference>
<comment type="caution">
    <text evidence="1">The sequence shown here is derived from an EMBL/GenBank/DDBJ whole genome shotgun (WGS) entry which is preliminary data.</text>
</comment>
<organism evidence="1">
    <name type="scientific">Halalkalibacterium halodurans</name>
    <name type="common">Bacillus halodurans</name>
    <dbReference type="NCBI Taxonomy" id="86665"/>
    <lineage>
        <taxon>Bacteria</taxon>
        <taxon>Bacillati</taxon>
        <taxon>Bacillota</taxon>
        <taxon>Bacilli</taxon>
        <taxon>Bacillales</taxon>
        <taxon>Bacillaceae</taxon>
        <taxon>Halalkalibacterium (ex Joshi et al. 2022)</taxon>
    </lineage>
</organism>
<evidence type="ECO:0000313" key="1">
    <source>
        <dbReference type="EMBL" id="KOO36403.1"/>
    </source>
</evidence>
<dbReference type="PATRIC" id="fig|136160.3.peg.3940"/>
<gene>
    <name evidence="1" type="ORF">AMD02_19730</name>
</gene>
<dbReference type="Gene3D" id="2.30.30.340">
    <property type="entry name" value="Hypothetical protein YfhH like domains"/>
    <property type="match status" value="1"/>
</dbReference>
<dbReference type="GeneID" id="87596467"/>
<name>A0A0M0KDB4_ALKHA</name>
<dbReference type="Pfam" id="PF08838">
    <property type="entry name" value="DUF1811"/>
    <property type="match status" value="1"/>
</dbReference>
<reference evidence="1" key="1">
    <citation type="submission" date="2015-08" db="EMBL/GenBank/DDBJ databases">
        <title>Complete DNA Sequence of Pseudomonas syringae pv. actinidiae, the Causal Agent of Kiwifruit Canker Disease.</title>
        <authorList>
            <person name="Rikkerink E.H.A."/>
            <person name="Fineran P.C."/>
        </authorList>
    </citation>
    <scope>NUCLEOTIDE SEQUENCE</scope>
    <source>
        <strain evidence="1">DSM 13666</strain>
    </source>
</reference>